<dbReference type="Proteomes" id="UP001054837">
    <property type="component" value="Unassembled WGS sequence"/>
</dbReference>
<protein>
    <submittedName>
        <fullName evidence="1">Uncharacterized protein</fullName>
    </submittedName>
</protein>
<name>A0AAV4S6F2_9ARAC</name>
<accession>A0AAV4S6F2</accession>
<dbReference type="AlphaFoldDB" id="A0AAV4S6F2"/>
<keyword evidence="2" id="KW-1185">Reference proteome</keyword>
<sequence>MVTLHRLIIQTCSRTRPAFASSRKNADTLTKKELFHQFLLSFPPLRWQHRSILEAIGSRVFEQLLFLAQAVRIPIRCCHLLLLDNGVRFGKKCVGEMNPFAEVRSFLFRIVLYTSMRKERNGMNETKQKIYTQNKNGVVNSKRIKNTF</sequence>
<evidence type="ECO:0000313" key="2">
    <source>
        <dbReference type="Proteomes" id="UP001054837"/>
    </source>
</evidence>
<proteinExistence type="predicted"/>
<gene>
    <name evidence="1" type="ORF">CDAR_230701</name>
</gene>
<evidence type="ECO:0000313" key="1">
    <source>
        <dbReference type="EMBL" id="GIY28322.1"/>
    </source>
</evidence>
<dbReference type="EMBL" id="BPLQ01007167">
    <property type="protein sequence ID" value="GIY28322.1"/>
    <property type="molecule type" value="Genomic_DNA"/>
</dbReference>
<comment type="caution">
    <text evidence="1">The sequence shown here is derived from an EMBL/GenBank/DDBJ whole genome shotgun (WGS) entry which is preliminary data.</text>
</comment>
<reference evidence="1 2" key="1">
    <citation type="submission" date="2021-06" db="EMBL/GenBank/DDBJ databases">
        <title>Caerostris darwini draft genome.</title>
        <authorList>
            <person name="Kono N."/>
            <person name="Arakawa K."/>
        </authorList>
    </citation>
    <scope>NUCLEOTIDE SEQUENCE [LARGE SCALE GENOMIC DNA]</scope>
</reference>
<organism evidence="1 2">
    <name type="scientific">Caerostris darwini</name>
    <dbReference type="NCBI Taxonomy" id="1538125"/>
    <lineage>
        <taxon>Eukaryota</taxon>
        <taxon>Metazoa</taxon>
        <taxon>Ecdysozoa</taxon>
        <taxon>Arthropoda</taxon>
        <taxon>Chelicerata</taxon>
        <taxon>Arachnida</taxon>
        <taxon>Araneae</taxon>
        <taxon>Araneomorphae</taxon>
        <taxon>Entelegynae</taxon>
        <taxon>Araneoidea</taxon>
        <taxon>Araneidae</taxon>
        <taxon>Caerostris</taxon>
    </lineage>
</organism>